<organism evidence="2">
    <name type="scientific">Desulfobacca acetoxidans</name>
    <dbReference type="NCBI Taxonomy" id="60893"/>
    <lineage>
        <taxon>Bacteria</taxon>
        <taxon>Pseudomonadati</taxon>
        <taxon>Thermodesulfobacteriota</taxon>
        <taxon>Desulfobaccia</taxon>
        <taxon>Desulfobaccales</taxon>
        <taxon>Desulfobaccaceae</taxon>
        <taxon>Desulfobacca</taxon>
    </lineage>
</organism>
<comment type="caution">
    <text evidence="2">The sequence shown here is derived from an EMBL/GenBank/DDBJ whole genome shotgun (WGS) entry which is preliminary data.</text>
</comment>
<dbReference type="InterPro" id="IPR025711">
    <property type="entry name" value="PepSY"/>
</dbReference>
<protein>
    <recommendedName>
        <fullName evidence="1">PepSY domain-containing protein</fullName>
    </recommendedName>
</protein>
<dbReference type="EMBL" id="DTMF01000093">
    <property type="protein sequence ID" value="HGF33448.1"/>
    <property type="molecule type" value="Genomic_DNA"/>
</dbReference>
<sequence>MPLCLGVKPSAWRLWPLAWLAVSLAAGTGRAGMPPPILVQPVSPPPCSIRISKPEPTDLTALTKISAAAALAAAEAAYPGARVRALALENENGCLVYSVRLSNGLEVRVDAGTGQIIRSAWEDEEGTQE</sequence>
<dbReference type="Pfam" id="PF03413">
    <property type="entry name" value="PepSY"/>
    <property type="match status" value="1"/>
</dbReference>
<name>A0A7C3Z1Z7_9BACT</name>
<proteinExistence type="predicted"/>
<dbReference type="AlphaFoldDB" id="A0A7C3Z1Z7"/>
<evidence type="ECO:0000313" key="2">
    <source>
        <dbReference type="EMBL" id="HGF33448.1"/>
    </source>
</evidence>
<evidence type="ECO:0000259" key="1">
    <source>
        <dbReference type="Pfam" id="PF03413"/>
    </source>
</evidence>
<accession>A0A7C3Z1Z7</accession>
<gene>
    <name evidence="2" type="ORF">ENW96_03530</name>
</gene>
<reference evidence="2" key="1">
    <citation type="journal article" date="2020" name="mSystems">
        <title>Genome- and Community-Level Interaction Insights into Carbon Utilization and Element Cycling Functions of Hydrothermarchaeota in Hydrothermal Sediment.</title>
        <authorList>
            <person name="Zhou Z."/>
            <person name="Liu Y."/>
            <person name="Xu W."/>
            <person name="Pan J."/>
            <person name="Luo Z.H."/>
            <person name="Li M."/>
        </authorList>
    </citation>
    <scope>NUCLEOTIDE SEQUENCE [LARGE SCALE GENOMIC DNA]</scope>
    <source>
        <strain evidence="2">SpSt-897</strain>
    </source>
</reference>
<dbReference type="Gene3D" id="3.10.450.40">
    <property type="match status" value="1"/>
</dbReference>
<feature type="domain" description="PepSY" evidence="1">
    <location>
        <begin position="64"/>
        <end position="118"/>
    </location>
</feature>